<sequence length="43" mass="4516">VRGQNEPDQHRTIPENNKGQIPTKTPSQSPSTAISAGAGNTTE</sequence>
<evidence type="ECO:0000256" key="1">
    <source>
        <dbReference type="SAM" id="MobiDB-lite"/>
    </source>
</evidence>
<proteinExistence type="predicted"/>
<reference evidence="2 3" key="1">
    <citation type="journal article" date="2018" name="Front. Plant Sci.">
        <title>Red Clover (Trifolium pratense) and Zigzag Clover (T. medium) - A Picture of Genomic Similarities and Differences.</title>
        <authorList>
            <person name="Dluhosova J."/>
            <person name="Istvanek J."/>
            <person name="Nedelnik J."/>
            <person name="Repkova J."/>
        </authorList>
    </citation>
    <scope>NUCLEOTIDE SEQUENCE [LARGE SCALE GENOMIC DNA]</scope>
    <source>
        <strain evidence="3">cv. 10/8</strain>
        <tissue evidence="2">Leaf</tissue>
    </source>
</reference>
<dbReference type="Proteomes" id="UP000265520">
    <property type="component" value="Unassembled WGS sequence"/>
</dbReference>
<accession>A0A392R2W6</accession>
<feature type="non-terminal residue" evidence="2">
    <location>
        <position position="1"/>
    </location>
</feature>
<feature type="compositionally biased region" description="Polar residues" evidence="1">
    <location>
        <begin position="14"/>
        <end position="43"/>
    </location>
</feature>
<evidence type="ECO:0000313" key="2">
    <source>
        <dbReference type="EMBL" id="MCI30597.1"/>
    </source>
</evidence>
<evidence type="ECO:0000313" key="3">
    <source>
        <dbReference type="Proteomes" id="UP000265520"/>
    </source>
</evidence>
<comment type="caution">
    <text evidence="2">The sequence shown here is derived from an EMBL/GenBank/DDBJ whole genome shotgun (WGS) entry which is preliminary data.</text>
</comment>
<organism evidence="2 3">
    <name type="scientific">Trifolium medium</name>
    <dbReference type="NCBI Taxonomy" id="97028"/>
    <lineage>
        <taxon>Eukaryota</taxon>
        <taxon>Viridiplantae</taxon>
        <taxon>Streptophyta</taxon>
        <taxon>Embryophyta</taxon>
        <taxon>Tracheophyta</taxon>
        <taxon>Spermatophyta</taxon>
        <taxon>Magnoliopsida</taxon>
        <taxon>eudicotyledons</taxon>
        <taxon>Gunneridae</taxon>
        <taxon>Pentapetalae</taxon>
        <taxon>rosids</taxon>
        <taxon>fabids</taxon>
        <taxon>Fabales</taxon>
        <taxon>Fabaceae</taxon>
        <taxon>Papilionoideae</taxon>
        <taxon>50 kb inversion clade</taxon>
        <taxon>NPAAA clade</taxon>
        <taxon>Hologalegina</taxon>
        <taxon>IRL clade</taxon>
        <taxon>Trifolieae</taxon>
        <taxon>Trifolium</taxon>
    </lineage>
</organism>
<feature type="region of interest" description="Disordered" evidence="1">
    <location>
        <begin position="1"/>
        <end position="43"/>
    </location>
</feature>
<dbReference type="AlphaFoldDB" id="A0A392R2W6"/>
<dbReference type="EMBL" id="LXQA010180869">
    <property type="protein sequence ID" value="MCI30597.1"/>
    <property type="molecule type" value="Genomic_DNA"/>
</dbReference>
<name>A0A392R2W6_9FABA</name>
<keyword evidence="3" id="KW-1185">Reference proteome</keyword>
<feature type="compositionally biased region" description="Basic and acidic residues" evidence="1">
    <location>
        <begin position="1"/>
        <end position="13"/>
    </location>
</feature>
<protein>
    <submittedName>
        <fullName evidence="2">Uncharacterized protein</fullName>
    </submittedName>
</protein>